<dbReference type="Proteomes" id="UP000187406">
    <property type="component" value="Unassembled WGS sequence"/>
</dbReference>
<accession>A0A1Q3ASB8</accession>
<feature type="transmembrane region" description="Helical" evidence="2">
    <location>
        <begin position="561"/>
        <end position="579"/>
    </location>
</feature>
<keyword evidence="2" id="KW-0812">Transmembrane</keyword>
<dbReference type="Gene3D" id="3.30.460.10">
    <property type="entry name" value="Beta Polymerase, domain 2"/>
    <property type="match status" value="1"/>
</dbReference>
<dbReference type="Pfam" id="PF26180">
    <property type="entry name" value="PAP-OAS1"/>
    <property type="match status" value="1"/>
</dbReference>
<proteinExistence type="predicted"/>
<dbReference type="EMBL" id="BDDD01000079">
    <property type="protein sequence ID" value="GAV58628.1"/>
    <property type="molecule type" value="Genomic_DNA"/>
</dbReference>
<sequence>LTLQVFPYGSVPLKTYLFDGDIVLTALSSPMIEDALVSDVHAVLKGEELNEAAPYEVKDVHCIDAEVKLVKCLVQDIAVDISFNKLGGLCTLCFLEQVDRLVGKDHLFKRSIILIKAWCYYESRILGAHRGLISTYALETLVLYVFHLFHSSLSGPLSVFYRFLDYYSKFDWENYCISLNGPVCKSSMPNIVANLPENRRDNLLLSEEFLRKCVDMFSVPSRGLESNLWPLPLKHLNIIDPLKNNNLGRNVSRANFFRIRSAFKFGALKLGQILLLPRERIGNELNKFFTNTMERPGSNCWIDEQNFALFSGSRGSVQSISTSSSVTCCEDGLYLKSLPAVYSNVVSSFCFSRNAKGFVTSEYLAMKSENDSSDCSSLGHNLGTSLLGYYHHAYQSFLSGLLRQNGDIENANPCGKRSAKSVADGKMNNSICSYSNQENILPNGSAHSTAIASISGSSQSLNTLLQLSGEYERHFCSVLYGQYCHLYAVSGTTLSRMSSHSQNKDNRDPTRPAQQSKKNGHSQMNSNGFLAPPFYSMNPCVPSSVIFGFKEMSRSRGTATYIPNMVIYLFTYFLLKIYHFPHVCYSLCSELTGAILLLCFTFCRIFIQILTVHHQGEGGFSHKGHTGRCKDSLEKMAWLPHHER</sequence>
<organism evidence="4 5">
    <name type="scientific">Cephalotus follicularis</name>
    <name type="common">Albany pitcher plant</name>
    <dbReference type="NCBI Taxonomy" id="3775"/>
    <lineage>
        <taxon>Eukaryota</taxon>
        <taxon>Viridiplantae</taxon>
        <taxon>Streptophyta</taxon>
        <taxon>Embryophyta</taxon>
        <taxon>Tracheophyta</taxon>
        <taxon>Spermatophyta</taxon>
        <taxon>Magnoliopsida</taxon>
        <taxon>eudicotyledons</taxon>
        <taxon>Gunneridae</taxon>
        <taxon>Pentapetalae</taxon>
        <taxon>rosids</taxon>
        <taxon>fabids</taxon>
        <taxon>Oxalidales</taxon>
        <taxon>Cephalotaceae</taxon>
        <taxon>Cephalotus</taxon>
    </lineage>
</organism>
<evidence type="ECO:0000256" key="1">
    <source>
        <dbReference type="SAM" id="MobiDB-lite"/>
    </source>
</evidence>
<evidence type="ECO:0000259" key="3">
    <source>
        <dbReference type="Pfam" id="PF26180"/>
    </source>
</evidence>
<gene>
    <name evidence="4" type="ORF">CFOL_v3_02161</name>
</gene>
<dbReference type="InParanoid" id="A0A1Q3ASB8"/>
<dbReference type="AlphaFoldDB" id="A0A1Q3ASB8"/>
<evidence type="ECO:0000313" key="4">
    <source>
        <dbReference type="EMBL" id="GAV58628.1"/>
    </source>
</evidence>
<dbReference type="STRING" id="3775.A0A1Q3ASB8"/>
<dbReference type="SUPFAM" id="SSF81631">
    <property type="entry name" value="PAP/OAS1 substrate-binding domain"/>
    <property type="match status" value="1"/>
</dbReference>
<dbReference type="SUPFAM" id="SSF81301">
    <property type="entry name" value="Nucleotidyltransferase"/>
    <property type="match status" value="1"/>
</dbReference>
<keyword evidence="2" id="KW-0472">Membrane</keyword>
<dbReference type="InterPro" id="IPR058921">
    <property type="entry name" value="PAP/OAS1-rel"/>
</dbReference>
<dbReference type="Gene3D" id="1.10.1410.10">
    <property type="match status" value="1"/>
</dbReference>
<feature type="transmembrane region" description="Helical" evidence="2">
    <location>
        <begin position="591"/>
        <end position="612"/>
    </location>
</feature>
<comment type="caution">
    <text evidence="4">The sequence shown here is derived from an EMBL/GenBank/DDBJ whole genome shotgun (WGS) entry which is preliminary data.</text>
</comment>
<dbReference type="OrthoDB" id="273917at2759"/>
<keyword evidence="2" id="KW-1133">Transmembrane helix</keyword>
<dbReference type="PANTHER" id="PTHR45979">
    <property type="entry name" value="PAP/OAS1 SUBSTRATE-BINDING DOMAIN SUPERFAMILY"/>
    <property type="match status" value="1"/>
</dbReference>
<protein>
    <recommendedName>
        <fullName evidence="3">PAP/OAS1 substrate-binding-related domain-containing protein</fullName>
    </recommendedName>
</protein>
<feature type="non-terminal residue" evidence="4">
    <location>
        <position position="1"/>
    </location>
</feature>
<name>A0A1Q3ASB8_CEPFO</name>
<reference evidence="5" key="1">
    <citation type="submission" date="2016-04" db="EMBL/GenBank/DDBJ databases">
        <title>Cephalotus genome sequencing.</title>
        <authorList>
            <person name="Fukushima K."/>
            <person name="Hasebe M."/>
            <person name="Fang X."/>
        </authorList>
    </citation>
    <scope>NUCLEOTIDE SEQUENCE [LARGE SCALE GENOMIC DNA]</scope>
    <source>
        <strain evidence="5">cv. St1</strain>
    </source>
</reference>
<evidence type="ECO:0000313" key="5">
    <source>
        <dbReference type="Proteomes" id="UP000187406"/>
    </source>
</evidence>
<keyword evidence="5" id="KW-1185">Reference proteome</keyword>
<feature type="domain" description="PAP/OAS1 substrate-binding-related" evidence="3">
    <location>
        <begin position="102"/>
        <end position="293"/>
    </location>
</feature>
<dbReference type="InterPro" id="IPR058920">
    <property type="entry name" value="PAP-OAS1-bd-rel"/>
</dbReference>
<feature type="compositionally biased region" description="Polar residues" evidence="1">
    <location>
        <begin position="512"/>
        <end position="523"/>
    </location>
</feature>
<feature type="region of interest" description="Disordered" evidence="1">
    <location>
        <begin position="497"/>
        <end position="523"/>
    </location>
</feature>
<dbReference type="PANTHER" id="PTHR45979:SF31">
    <property type="entry name" value="POLYMERASE NUCLEOTIDYL TRANSFERASE DOMAIN-CONTAINING PROTEIN"/>
    <property type="match status" value="1"/>
</dbReference>
<dbReference type="InterPro" id="IPR043519">
    <property type="entry name" value="NT_sf"/>
</dbReference>
<evidence type="ECO:0000256" key="2">
    <source>
        <dbReference type="SAM" id="Phobius"/>
    </source>
</evidence>